<organism evidence="1 2">
    <name type="scientific">Acinetobacter baumannii</name>
    <dbReference type="NCBI Taxonomy" id="470"/>
    <lineage>
        <taxon>Bacteria</taxon>
        <taxon>Pseudomonadati</taxon>
        <taxon>Pseudomonadota</taxon>
        <taxon>Gammaproteobacteria</taxon>
        <taxon>Moraxellales</taxon>
        <taxon>Moraxellaceae</taxon>
        <taxon>Acinetobacter</taxon>
        <taxon>Acinetobacter calcoaceticus/baumannii complex</taxon>
    </lineage>
</organism>
<name>A0AA44XP01_ACIBA</name>
<evidence type="ECO:0000313" key="2">
    <source>
        <dbReference type="Proteomes" id="UP000233757"/>
    </source>
</evidence>
<dbReference type="EMBL" id="PHJU02000027">
    <property type="protein sequence ID" value="PQL82438.1"/>
    <property type="molecule type" value="Genomic_DNA"/>
</dbReference>
<dbReference type="AlphaFoldDB" id="A0AA44XP01"/>
<reference evidence="1 2" key="1">
    <citation type="submission" date="2018-02" db="EMBL/GenBank/DDBJ databases">
        <title>Acinetobacter baumanii whole genome sequence.</title>
        <authorList>
            <person name="Qasim Z.J."/>
        </authorList>
    </citation>
    <scope>NUCLEOTIDE SEQUENCE [LARGE SCALE GENOMIC DNA]</scope>
    <source>
        <strain evidence="1 2">ZQ8</strain>
    </source>
</reference>
<comment type="caution">
    <text evidence="1">The sequence shown here is derived from an EMBL/GenBank/DDBJ whole genome shotgun (WGS) entry which is preliminary data.</text>
</comment>
<evidence type="ECO:0000313" key="1">
    <source>
        <dbReference type="EMBL" id="PQL82438.1"/>
    </source>
</evidence>
<proteinExistence type="predicted"/>
<gene>
    <name evidence="1" type="ORF">CV954_012750</name>
</gene>
<dbReference type="Proteomes" id="UP000233757">
    <property type="component" value="Unassembled WGS sequence"/>
</dbReference>
<protein>
    <submittedName>
        <fullName evidence="1">Uncharacterized protein</fullName>
    </submittedName>
</protein>
<dbReference type="RefSeq" id="WP_000340174.1">
    <property type="nucleotide sequence ID" value="NZ_PHJU02000027.1"/>
</dbReference>
<accession>A0AA44XP01</accession>
<sequence>MDATQFIRDRGFKKARSLLDERDAFVNVEKPTHFDTDLEIFIHENDFKTGKLDESDIRLSDLEILITSIEIVELFESIKGAKDAHKNGIGFHTVLIGGYEIPIERLGQAVADHESIYSDLRIDDMGDDSNLQHHLSPFCEVRDV</sequence>